<organism evidence="1 2">
    <name type="scientific">Portunus trituberculatus</name>
    <name type="common">Swimming crab</name>
    <name type="synonym">Neptunus trituberculatus</name>
    <dbReference type="NCBI Taxonomy" id="210409"/>
    <lineage>
        <taxon>Eukaryota</taxon>
        <taxon>Metazoa</taxon>
        <taxon>Ecdysozoa</taxon>
        <taxon>Arthropoda</taxon>
        <taxon>Crustacea</taxon>
        <taxon>Multicrustacea</taxon>
        <taxon>Malacostraca</taxon>
        <taxon>Eumalacostraca</taxon>
        <taxon>Eucarida</taxon>
        <taxon>Decapoda</taxon>
        <taxon>Pleocyemata</taxon>
        <taxon>Brachyura</taxon>
        <taxon>Eubrachyura</taxon>
        <taxon>Portunoidea</taxon>
        <taxon>Portunidae</taxon>
        <taxon>Portuninae</taxon>
        <taxon>Portunus</taxon>
    </lineage>
</organism>
<gene>
    <name evidence="1" type="ORF">E2C01_013319</name>
</gene>
<comment type="caution">
    <text evidence="1">The sequence shown here is derived from an EMBL/GenBank/DDBJ whole genome shotgun (WGS) entry which is preliminary data.</text>
</comment>
<dbReference type="EMBL" id="VSRR010000865">
    <property type="protein sequence ID" value="MPC20377.1"/>
    <property type="molecule type" value="Genomic_DNA"/>
</dbReference>
<proteinExistence type="predicted"/>
<protein>
    <submittedName>
        <fullName evidence="1">Uncharacterized protein</fullName>
    </submittedName>
</protein>
<evidence type="ECO:0000313" key="1">
    <source>
        <dbReference type="EMBL" id="MPC20377.1"/>
    </source>
</evidence>
<sequence>MTKLQSGSLVTRRVIASCPTVNLHNADEFSVLQFPTLYSTSLRIKSGMQHLSTCTGTHIYPEF</sequence>
<dbReference type="Proteomes" id="UP000324222">
    <property type="component" value="Unassembled WGS sequence"/>
</dbReference>
<evidence type="ECO:0000313" key="2">
    <source>
        <dbReference type="Proteomes" id="UP000324222"/>
    </source>
</evidence>
<accession>A0A5B7DGR9</accession>
<keyword evidence="2" id="KW-1185">Reference proteome</keyword>
<name>A0A5B7DGR9_PORTR</name>
<reference evidence="1 2" key="1">
    <citation type="submission" date="2019-05" db="EMBL/GenBank/DDBJ databases">
        <title>Another draft genome of Portunus trituberculatus and its Hox gene families provides insights of decapod evolution.</title>
        <authorList>
            <person name="Jeong J.-H."/>
            <person name="Song I."/>
            <person name="Kim S."/>
            <person name="Choi T."/>
            <person name="Kim D."/>
            <person name="Ryu S."/>
            <person name="Kim W."/>
        </authorList>
    </citation>
    <scope>NUCLEOTIDE SEQUENCE [LARGE SCALE GENOMIC DNA]</scope>
    <source>
        <tissue evidence="1">Muscle</tissue>
    </source>
</reference>
<dbReference type="AlphaFoldDB" id="A0A5B7DGR9"/>